<proteinExistence type="predicted"/>
<dbReference type="InterPro" id="IPR003848">
    <property type="entry name" value="DUF218"/>
</dbReference>
<protein>
    <recommendedName>
        <fullName evidence="1">DUF218 domain-containing protein</fullName>
    </recommendedName>
</protein>
<sequence>MLISKMNPAELTIDQITRVVFGDGKYTDDGTANGDCIFVFGGSYLSRAVKAVELFKNGRAPYILFTGGDKFGQIHPPEAIVLQNEARRLGVPNESILIETQSNHTKENILCSLTVLDRAIGLENINRLLLVSSPGHMRRCLLMLKTFMPPWYQYVWCPDDRVIGQANNWWQDDQEVIRVRAELHKVIIGVKGKYFVDDEVELDR</sequence>
<evidence type="ECO:0000259" key="1">
    <source>
        <dbReference type="Pfam" id="PF02698"/>
    </source>
</evidence>
<reference evidence="2 3" key="1">
    <citation type="submission" date="2016-11" db="EMBL/GenBank/DDBJ databases">
        <title>Paenibacillus species isolates.</title>
        <authorList>
            <person name="Beno S.M."/>
        </authorList>
    </citation>
    <scope>NUCLEOTIDE SEQUENCE [LARGE SCALE GENOMIC DNA]</scope>
    <source>
        <strain evidence="2 3">FSL R5-0378</strain>
    </source>
</reference>
<dbReference type="RefSeq" id="WP_076176567.1">
    <property type="nucleotide sequence ID" value="NZ_MRTP01000020.1"/>
</dbReference>
<keyword evidence="3" id="KW-1185">Reference proteome</keyword>
<evidence type="ECO:0000313" key="2">
    <source>
        <dbReference type="EMBL" id="OMF46867.1"/>
    </source>
</evidence>
<accession>A0A1R1E4X6</accession>
<dbReference type="PANTHER" id="PTHR30336:SF20">
    <property type="entry name" value="DUF218 DOMAIN-CONTAINING PROTEIN"/>
    <property type="match status" value="1"/>
</dbReference>
<gene>
    <name evidence="2" type="ORF">BK138_32745</name>
</gene>
<feature type="domain" description="DUF218" evidence="1">
    <location>
        <begin position="35"/>
        <end position="148"/>
    </location>
</feature>
<evidence type="ECO:0000313" key="3">
    <source>
        <dbReference type="Proteomes" id="UP000187172"/>
    </source>
</evidence>
<dbReference type="PANTHER" id="PTHR30336">
    <property type="entry name" value="INNER MEMBRANE PROTEIN, PROBABLE PERMEASE"/>
    <property type="match status" value="1"/>
</dbReference>
<dbReference type="CDD" id="cd06259">
    <property type="entry name" value="YdcF-like"/>
    <property type="match status" value="1"/>
</dbReference>
<dbReference type="GO" id="GO:0005886">
    <property type="term" value="C:plasma membrane"/>
    <property type="evidence" value="ECO:0007669"/>
    <property type="project" value="TreeGrafter"/>
</dbReference>
<dbReference type="AlphaFoldDB" id="A0A1R1E4X6"/>
<dbReference type="Gene3D" id="3.40.50.620">
    <property type="entry name" value="HUPs"/>
    <property type="match status" value="1"/>
</dbReference>
<dbReference type="STRING" id="297318.BK138_32745"/>
<organism evidence="2 3">
    <name type="scientific">Paenibacillus rhizosphaerae</name>
    <dbReference type="NCBI Taxonomy" id="297318"/>
    <lineage>
        <taxon>Bacteria</taxon>
        <taxon>Bacillati</taxon>
        <taxon>Bacillota</taxon>
        <taxon>Bacilli</taxon>
        <taxon>Bacillales</taxon>
        <taxon>Paenibacillaceae</taxon>
        <taxon>Paenibacillus</taxon>
    </lineage>
</organism>
<dbReference type="EMBL" id="MRTP01000020">
    <property type="protein sequence ID" value="OMF46867.1"/>
    <property type="molecule type" value="Genomic_DNA"/>
</dbReference>
<dbReference type="Proteomes" id="UP000187172">
    <property type="component" value="Unassembled WGS sequence"/>
</dbReference>
<name>A0A1R1E4X6_9BACL</name>
<dbReference type="InterPro" id="IPR051599">
    <property type="entry name" value="Cell_Envelope_Assoc"/>
</dbReference>
<dbReference type="Pfam" id="PF02698">
    <property type="entry name" value="DUF218"/>
    <property type="match status" value="1"/>
</dbReference>
<dbReference type="InterPro" id="IPR014729">
    <property type="entry name" value="Rossmann-like_a/b/a_fold"/>
</dbReference>
<comment type="caution">
    <text evidence="2">The sequence shown here is derived from an EMBL/GenBank/DDBJ whole genome shotgun (WGS) entry which is preliminary data.</text>
</comment>